<dbReference type="InterPro" id="IPR054105">
    <property type="entry name" value="WHD_NrtR"/>
</dbReference>
<dbReference type="Gene3D" id="3.90.79.10">
    <property type="entry name" value="Nucleoside Triphosphate Pyrophosphohydrolase"/>
    <property type="match status" value="1"/>
</dbReference>
<gene>
    <name evidence="4" type="ORF">ACFO4R_02440</name>
</gene>
<dbReference type="InterPro" id="IPR015797">
    <property type="entry name" value="NUDIX_hydrolase-like_dom_sf"/>
</dbReference>
<evidence type="ECO:0000313" key="5">
    <source>
        <dbReference type="Proteomes" id="UP001595916"/>
    </source>
</evidence>
<dbReference type="InterPro" id="IPR036388">
    <property type="entry name" value="WH-like_DNA-bd_sf"/>
</dbReference>
<dbReference type="Proteomes" id="UP001595916">
    <property type="component" value="Unassembled WGS sequence"/>
</dbReference>
<dbReference type="Gene3D" id="1.10.10.10">
    <property type="entry name" value="Winged helix-like DNA-binding domain superfamily/Winged helix DNA-binding domain"/>
    <property type="match status" value="1"/>
</dbReference>
<feature type="domain" description="Nudix hydrolase" evidence="2">
    <location>
        <begin position="64"/>
        <end position="163"/>
    </location>
</feature>
<dbReference type="InterPro" id="IPR000086">
    <property type="entry name" value="NUDIX_hydrolase_dom"/>
</dbReference>
<feature type="domain" description="NrtR DNA-binding winged helix" evidence="3">
    <location>
        <begin position="248"/>
        <end position="305"/>
    </location>
</feature>
<dbReference type="CDD" id="cd18873">
    <property type="entry name" value="NUDIX_NadM_like"/>
    <property type="match status" value="1"/>
</dbReference>
<dbReference type="SUPFAM" id="SSF46785">
    <property type="entry name" value="Winged helix' DNA-binding domain"/>
    <property type="match status" value="1"/>
</dbReference>
<accession>A0ABV9QHW5</accession>
<name>A0ABV9QHW5_9FIRM</name>
<protein>
    <submittedName>
        <fullName evidence="4">NUDIX domain-containing protein</fullName>
    </submittedName>
</protein>
<evidence type="ECO:0000256" key="1">
    <source>
        <dbReference type="SAM" id="MobiDB-lite"/>
    </source>
</evidence>
<keyword evidence="5" id="KW-1185">Reference proteome</keyword>
<dbReference type="RefSeq" id="WP_379787405.1">
    <property type="nucleotide sequence ID" value="NZ_JBHSHL010000008.1"/>
</dbReference>
<dbReference type="InterPro" id="IPR036390">
    <property type="entry name" value="WH_DNA-bd_sf"/>
</dbReference>
<dbReference type="SUPFAM" id="SSF55811">
    <property type="entry name" value="Nudix"/>
    <property type="match status" value="1"/>
</dbReference>
<dbReference type="Pfam" id="PF00293">
    <property type="entry name" value="NUDIX"/>
    <property type="match status" value="1"/>
</dbReference>
<organism evidence="4 5">
    <name type="scientific">Filifactor villosus</name>
    <dbReference type="NCBI Taxonomy" id="29374"/>
    <lineage>
        <taxon>Bacteria</taxon>
        <taxon>Bacillati</taxon>
        <taxon>Bacillota</taxon>
        <taxon>Clostridia</taxon>
        <taxon>Peptostreptococcales</taxon>
        <taxon>Filifactoraceae</taxon>
        <taxon>Filifactor</taxon>
    </lineage>
</organism>
<evidence type="ECO:0000259" key="2">
    <source>
        <dbReference type="Pfam" id="PF00293"/>
    </source>
</evidence>
<feature type="region of interest" description="Disordered" evidence="1">
    <location>
        <begin position="1"/>
        <end position="22"/>
    </location>
</feature>
<evidence type="ECO:0000259" key="3">
    <source>
        <dbReference type="Pfam" id="PF21906"/>
    </source>
</evidence>
<dbReference type="PANTHER" id="PTHR43736">
    <property type="entry name" value="ADP-RIBOSE PYROPHOSPHATASE"/>
    <property type="match status" value="1"/>
</dbReference>
<proteinExistence type="predicted"/>
<evidence type="ECO:0000313" key="4">
    <source>
        <dbReference type="EMBL" id="MFC4803930.1"/>
    </source>
</evidence>
<reference evidence="5" key="1">
    <citation type="journal article" date="2019" name="Int. J. Syst. Evol. Microbiol.">
        <title>The Global Catalogue of Microorganisms (GCM) 10K type strain sequencing project: providing services to taxonomists for standard genome sequencing and annotation.</title>
        <authorList>
            <consortium name="The Broad Institute Genomics Platform"/>
            <consortium name="The Broad Institute Genome Sequencing Center for Infectious Disease"/>
            <person name="Wu L."/>
            <person name="Ma J."/>
        </authorList>
    </citation>
    <scope>NUCLEOTIDE SEQUENCE [LARGE SCALE GENOMIC DNA]</scope>
    <source>
        <strain evidence="5">CCUG 46385</strain>
    </source>
</reference>
<sequence>MSKKQEDTIRSKSPKSPLPIQEDLLTEKEFLEQYRSSDYEKPSVTVDIALFTVDEEASGNHRKNEEKKLKLLLMRREHHPFKERWALPGSFVGMEEDLEDAARRIMKEKTAVPTAYLDQLYAWGEKERDPRLRIISVSYLALLRQGCLSLPGDKASLCWFDIDMKRLSNSSSHTDRGEEIRQVDVLCFTCEKNSFEVHVETRIILEEGIVRRSMHILKDEYLAFDHAKIIAHALQRLRQRIEYDNIAFCLMPEEFTLTQLQQVYELILDQKLLKANFRRKIASMVEETDNYKKDAAHRPSRLYRFVNRFS</sequence>
<dbReference type="PANTHER" id="PTHR43736:SF4">
    <property type="entry name" value="SLR1690 PROTEIN"/>
    <property type="match status" value="1"/>
</dbReference>
<dbReference type="EMBL" id="JBHSHL010000008">
    <property type="protein sequence ID" value="MFC4803930.1"/>
    <property type="molecule type" value="Genomic_DNA"/>
</dbReference>
<feature type="compositionally biased region" description="Basic and acidic residues" evidence="1">
    <location>
        <begin position="1"/>
        <end position="10"/>
    </location>
</feature>
<comment type="caution">
    <text evidence="4">The sequence shown here is derived from an EMBL/GenBank/DDBJ whole genome shotgun (WGS) entry which is preliminary data.</text>
</comment>
<dbReference type="Pfam" id="PF21906">
    <property type="entry name" value="WHD_NrtR"/>
    <property type="match status" value="1"/>
</dbReference>